<reference evidence="7" key="1">
    <citation type="submission" date="2021-12" db="EMBL/GenBank/DDBJ databases">
        <authorList>
            <person name="Criscuolo A."/>
        </authorList>
    </citation>
    <scope>NUCLEOTIDE SEQUENCE</scope>
    <source>
        <strain evidence="7">CIP111894</strain>
    </source>
</reference>
<dbReference type="InterPro" id="IPR023827">
    <property type="entry name" value="Peptidase_S8_Asp-AS"/>
</dbReference>
<dbReference type="Pfam" id="PF00082">
    <property type="entry name" value="Peptidase_S8"/>
    <property type="match status" value="1"/>
</dbReference>
<organism evidence="7 8">
    <name type="scientific">Paenibacillus pseudetheri</name>
    <dbReference type="NCBI Taxonomy" id="2897682"/>
    <lineage>
        <taxon>Bacteria</taxon>
        <taxon>Bacillati</taxon>
        <taxon>Bacillota</taxon>
        <taxon>Bacilli</taxon>
        <taxon>Bacillales</taxon>
        <taxon>Paenibacillaceae</taxon>
        <taxon>Paenibacillus</taxon>
    </lineage>
</organism>
<keyword evidence="2 5" id="KW-0645">Protease</keyword>
<gene>
    <name evidence="7" type="ORF">PAECIP111894_05232</name>
</gene>
<name>A0ABN8FM16_9BACL</name>
<dbReference type="Proteomes" id="UP000838749">
    <property type="component" value="Unassembled WGS sequence"/>
</dbReference>
<evidence type="ECO:0000313" key="7">
    <source>
        <dbReference type="EMBL" id="CAH1059046.1"/>
    </source>
</evidence>
<evidence type="ECO:0000256" key="2">
    <source>
        <dbReference type="ARBA" id="ARBA00022670"/>
    </source>
</evidence>
<comment type="similarity">
    <text evidence="1 5">Belongs to the peptidase S8 family.</text>
</comment>
<evidence type="ECO:0000256" key="4">
    <source>
        <dbReference type="ARBA" id="ARBA00022825"/>
    </source>
</evidence>
<protein>
    <recommendedName>
        <fullName evidence="6">Peptidase S8/S53 domain-containing protein</fullName>
    </recommendedName>
</protein>
<dbReference type="PRINTS" id="PR00723">
    <property type="entry name" value="SUBTILISIN"/>
</dbReference>
<keyword evidence="8" id="KW-1185">Reference proteome</keyword>
<evidence type="ECO:0000313" key="8">
    <source>
        <dbReference type="Proteomes" id="UP000838749"/>
    </source>
</evidence>
<evidence type="ECO:0000256" key="3">
    <source>
        <dbReference type="ARBA" id="ARBA00022801"/>
    </source>
</evidence>
<dbReference type="RefSeq" id="WP_234540942.1">
    <property type="nucleotide sequence ID" value="NZ_CAKMAB010000044.1"/>
</dbReference>
<accession>A0ABN8FM16</accession>
<dbReference type="PANTHER" id="PTHR43806:SF11">
    <property type="entry name" value="CEREVISIN-RELATED"/>
    <property type="match status" value="1"/>
</dbReference>
<dbReference type="InterPro" id="IPR000209">
    <property type="entry name" value="Peptidase_S8/S53_dom"/>
</dbReference>
<feature type="active site" description="Charge relay system" evidence="5">
    <location>
        <position position="192"/>
    </location>
</feature>
<feature type="active site" description="Charge relay system" evidence="5">
    <location>
        <position position="10"/>
    </location>
</feature>
<dbReference type="PANTHER" id="PTHR43806">
    <property type="entry name" value="PEPTIDASE S8"/>
    <property type="match status" value="1"/>
</dbReference>
<dbReference type="InterPro" id="IPR015500">
    <property type="entry name" value="Peptidase_S8_subtilisin-rel"/>
</dbReference>
<evidence type="ECO:0000256" key="5">
    <source>
        <dbReference type="PROSITE-ProRule" id="PRU01240"/>
    </source>
</evidence>
<evidence type="ECO:0000259" key="6">
    <source>
        <dbReference type="Pfam" id="PF00082"/>
    </source>
</evidence>
<dbReference type="SUPFAM" id="SSF52743">
    <property type="entry name" value="Subtilisin-like"/>
    <property type="match status" value="1"/>
</dbReference>
<feature type="active site" description="Charge relay system" evidence="5">
    <location>
        <position position="49"/>
    </location>
</feature>
<keyword evidence="3 5" id="KW-0378">Hydrolase</keyword>
<dbReference type="InterPro" id="IPR050131">
    <property type="entry name" value="Peptidase_S8_subtilisin-like"/>
</dbReference>
<evidence type="ECO:0000256" key="1">
    <source>
        <dbReference type="ARBA" id="ARBA00011073"/>
    </source>
</evidence>
<comment type="caution">
    <text evidence="7">The sequence shown here is derived from an EMBL/GenBank/DDBJ whole genome shotgun (WGS) entry which is preliminary data.</text>
</comment>
<dbReference type="EMBL" id="CAKMAB010000044">
    <property type="protein sequence ID" value="CAH1059046.1"/>
    <property type="molecule type" value="Genomic_DNA"/>
</dbReference>
<proteinExistence type="inferred from homology"/>
<sequence length="373" mass="42501">MRKIKIALIDSGVDMNHACLSSRNITGIRIIEEHGDISYKNFIFDSNGHGTALAGIIYDKCSHVDLLSIAILDNNLKCKFKVLKEAIHFAIDSNVHIINLSLGTVVDRHREELHNLCKEAVNKGIHIVAAFNNNTSTSYPAEFMDVFGVRNEYIIEKQGFIFDSNSLNVYTNGFKQKVYSKNDTTLYLSGNSLASAHFSGILASIMFTEERKDREFLINYLTEHSMRLSTVKKNRKESLGKILDIQKGLLFPVNEENINRIRLHQNGDPDIVGLLDYRYFQFDHYCVETQEGIKNIKLFRNIEEGLKDADALLIGDISFIPPKERHDLVVNLITSAIMLGRNVFTKELLHTDDYKDLYDLSVKQGTFIKSKYL</sequence>
<keyword evidence="4 5" id="KW-0720">Serine protease</keyword>
<dbReference type="PROSITE" id="PS00136">
    <property type="entry name" value="SUBTILASE_ASP"/>
    <property type="match status" value="1"/>
</dbReference>
<dbReference type="PROSITE" id="PS51892">
    <property type="entry name" value="SUBTILASE"/>
    <property type="match status" value="1"/>
</dbReference>
<dbReference type="InterPro" id="IPR036852">
    <property type="entry name" value="Peptidase_S8/S53_dom_sf"/>
</dbReference>
<feature type="domain" description="Peptidase S8/S53" evidence="6">
    <location>
        <begin position="2"/>
        <end position="207"/>
    </location>
</feature>
<dbReference type="Gene3D" id="3.40.50.200">
    <property type="entry name" value="Peptidase S8/S53 domain"/>
    <property type="match status" value="1"/>
</dbReference>